<gene>
    <name evidence="1" type="ORF">KTAU_13830</name>
</gene>
<dbReference type="Proteomes" id="UP000334820">
    <property type="component" value="Unassembled WGS sequence"/>
</dbReference>
<reference evidence="1 2" key="1">
    <citation type="journal article" date="2019" name="Int. J. Syst. Evol. Microbiol.">
        <title>Thermogemmatispora aurantia sp. nov. and Thermogemmatispora argillosa sp. nov., within the class Ktedonobacteria, and emended description of the genus Thermogemmatispora.</title>
        <authorList>
            <person name="Zheng Y."/>
            <person name="Wang C.M."/>
            <person name="Sakai Y."/>
            <person name="Abe K."/>
            <person name="Yokota A."/>
            <person name="Yabe S."/>
        </authorList>
    </citation>
    <scope>NUCLEOTIDE SEQUENCE [LARGE SCALE GENOMIC DNA]</scope>
    <source>
        <strain evidence="1 2">A1-2</strain>
    </source>
</reference>
<dbReference type="AlphaFoldDB" id="A0A5J4K9E6"/>
<dbReference type="EMBL" id="BKZV01000001">
    <property type="protein sequence ID" value="GER82746.1"/>
    <property type="molecule type" value="Genomic_DNA"/>
</dbReference>
<sequence length="149" mass="16996">MMSRLAEGKCSSLLTWLKGVVRGMFLSKEHAARFWEVWQRLERRSEQEDGCLLYVLTAFLDVWREAQAVGVDQGQVLDWRPVVQMISGASHGRRVLLNWALGLAAVAEDEMDPVVLMILDEEHFCVAVEALLIRRYGLRVLMPREGGVR</sequence>
<proteinExistence type="predicted"/>
<organism evidence="1 2">
    <name type="scientific">Thermogemmatispora aurantia</name>
    <dbReference type="NCBI Taxonomy" id="2045279"/>
    <lineage>
        <taxon>Bacteria</taxon>
        <taxon>Bacillati</taxon>
        <taxon>Chloroflexota</taxon>
        <taxon>Ktedonobacteria</taxon>
        <taxon>Thermogemmatisporales</taxon>
        <taxon>Thermogemmatisporaceae</taxon>
        <taxon>Thermogemmatispora</taxon>
    </lineage>
</organism>
<evidence type="ECO:0000313" key="1">
    <source>
        <dbReference type="EMBL" id="GER82746.1"/>
    </source>
</evidence>
<comment type="caution">
    <text evidence="1">The sequence shown here is derived from an EMBL/GenBank/DDBJ whole genome shotgun (WGS) entry which is preliminary data.</text>
</comment>
<name>A0A5J4K9E6_9CHLR</name>
<evidence type="ECO:0000313" key="2">
    <source>
        <dbReference type="Proteomes" id="UP000334820"/>
    </source>
</evidence>
<keyword evidence="2" id="KW-1185">Reference proteome</keyword>
<accession>A0A5J4K9E6</accession>
<protein>
    <submittedName>
        <fullName evidence="1">Uncharacterized protein</fullName>
    </submittedName>
</protein>